<proteinExistence type="predicted"/>
<protein>
    <recommendedName>
        <fullName evidence="1">RNA uridylyltransferase</fullName>
        <ecNumber evidence="1">2.7.7.52</ecNumber>
    </recommendedName>
</protein>
<comment type="catalytic activity">
    <reaction evidence="2">
        <text>RNA(n) + UTP = RNA(n)-3'-uridine ribonucleotide + diphosphate</text>
        <dbReference type="Rhea" id="RHEA:14785"/>
        <dbReference type="Rhea" id="RHEA-COMP:14527"/>
        <dbReference type="Rhea" id="RHEA-COMP:17348"/>
        <dbReference type="ChEBI" id="CHEBI:33019"/>
        <dbReference type="ChEBI" id="CHEBI:46398"/>
        <dbReference type="ChEBI" id="CHEBI:140395"/>
        <dbReference type="ChEBI" id="CHEBI:173116"/>
        <dbReference type="EC" id="2.7.7.52"/>
    </reaction>
</comment>
<gene>
    <name evidence="3" type="ORF">ADEAN_000860300</name>
</gene>
<dbReference type="GO" id="GO:0050265">
    <property type="term" value="F:RNA uridylyltransferase activity"/>
    <property type="evidence" value="ECO:0007669"/>
    <property type="project" value="UniProtKB-EC"/>
</dbReference>
<dbReference type="VEuPathDB" id="TriTrypDB:ADEAN_000860300"/>
<name>A0A7G2CS95_9TRYP</name>
<dbReference type="InterPro" id="IPR043519">
    <property type="entry name" value="NT_sf"/>
</dbReference>
<evidence type="ECO:0000313" key="3">
    <source>
        <dbReference type="EMBL" id="CAD2221072.1"/>
    </source>
</evidence>
<dbReference type="Proteomes" id="UP000515908">
    <property type="component" value="Chromosome 19"/>
</dbReference>
<dbReference type="EMBL" id="LR877163">
    <property type="protein sequence ID" value="CAD2221072.1"/>
    <property type="molecule type" value="Genomic_DNA"/>
</dbReference>
<evidence type="ECO:0000256" key="1">
    <source>
        <dbReference type="ARBA" id="ARBA00012472"/>
    </source>
</evidence>
<dbReference type="Gene3D" id="1.10.1410.10">
    <property type="match status" value="1"/>
</dbReference>
<keyword evidence="4" id="KW-1185">Reference proteome</keyword>
<dbReference type="PANTHER" id="PTHR12271:SF40">
    <property type="entry name" value="POLY(A) RNA POLYMERASE GLD2"/>
    <property type="match status" value="1"/>
</dbReference>
<reference evidence="3 4" key="1">
    <citation type="submission" date="2020-08" db="EMBL/GenBank/DDBJ databases">
        <authorList>
            <person name="Newling K."/>
            <person name="Davey J."/>
            <person name="Forrester S."/>
        </authorList>
    </citation>
    <scope>NUCLEOTIDE SEQUENCE [LARGE SCALE GENOMIC DNA]</scope>
    <source>
        <strain evidence="4">Crithidia deanei Carvalho (ATCC PRA-265)</strain>
    </source>
</reference>
<dbReference type="AlphaFoldDB" id="A0A7G2CS95"/>
<dbReference type="GO" id="GO:0031123">
    <property type="term" value="P:RNA 3'-end processing"/>
    <property type="evidence" value="ECO:0007669"/>
    <property type="project" value="TreeGrafter"/>
</dbReference>
<sequence length="256" mass="29658">MVLSDVYKHIKTRTDDATTLKTQRIFRARVPIVACKQVSADEDFKFDLSLSVDGVRNSFLLRQYTKGDPRLRLGILAAKQWGREQKILDARRGWISPYALSIMYIYFMKETGRLKNFLDEREADEALAKLIASNDSTPEEYCGFYPIDVEAGSEVEKDIYDFFNFFGGGSAFDFDNDVVDIRVNANIKKKEEWLRSIESLDDTQKWHLLGHEVLLIRDPFENHSLGRSVNFFNGEAIREVFRTSFRNKAPLTFLQQ</sequence>
<dbReference type="SUPFAM" id="SSF81631">
    <property type="entry name" value="PAP/OAS1 substrate-binding domain"/>
    <property type="match status" value="1"/>
</dbReference>
<dbReference type="GO" id="GO:0005737">
    <property type="term" value="C:cytoplasm"/>
    <property type="evidence" value="ECO:0007669"/>
    <property type="project" value="UniProtKB-ARBA"/>
</dbReference>
<dbReference type="EC" id="2.7.7.52" evidence="1"/>
<dbReference type="SUPFAM" id="SSF81301">
    <property type="entry name" value="Nucleotidyltransferase"/>
    <property type="match status" value="1"/>
</dbReference>
<dbReference type="PANTHER" id="PTHR12271">
    <property type="entry name" value="POLY A POLYMERASE CID PAP -RELATED"/>
    <property type="match status" value="1"/>
</dbReference>
<dbReference type="OrthoDB" id="407432at2759"/>
<accession>A0A7G2CS95</accession>
<evidence type="ECO:0000256" key="2">
    <source>
        <dbReference type="ARBA" id="ARBA00049105"/>
    </source>
</evidence>
<organism evidence="3 4">
    <name type="scientific">Angomonas deanei</name>
    <dbReference type="NCBI Taxonomy" id="59799"/>
    <lineage>
        <taxon>Eukaryota</taxon>
        <taxon>Discoba</taxon>
        <taxon>Euglenozoa</taxon>
        <taxon>Kinetoplastea</taxon>
        <taxon>Metakinetoplastina</taxon>
        <taxon>Trypanosomatida</taxon>
        <taxon>Trypanosomatidae</taxon>
        <taxon>Strigomonadinae</taxon>
        <taxon>Angomonas</taxon>
    </lineage>
</organism>
<evidence type="ECO:0000313" key="4">
    <source>
        <dbReference type="Proteomes" id="UP000515908"/>
    </source>
</evidence>